<dbReference type="InterPro" id="IPR016140">
    <property type="entry name" value="Bifunc_inhib/LTP/seed_store"/>
</dbReference>
<dbReference type="KEGG" id="smo:SELMODRAFT_403494"/>
<name>D8QRL1_SELML</name>
<dbReference type="Pfam" id="PF00234">
    <property type="entry name" value="Tryp_alpha_amyl"/>
    <property type="match status" value="1"/>
</dbReference>
<evidence type="ECO:0000256" key="1">
    <source>
        <dbReference type="SAM" id="SignalP"/>
    </source>
</evidence>
<proteinExistence type="predicted"/>
<dbReference type="InParanoid" id="D8QRL1"/>
<dbReference type="SUPFAM" id="SSF47699">
    <property type="entry name" value="Bifunctional inhibitor/lipid-transfer protein/seed storage 2S albumin"/>
    <property type="match status" value="1"/>
</dbReference>
<dbReference type="InterPro" id="IPR036312">
    <property type="entry name" value="Bifun_inhib/LTP/seed_sf"/>
</dbReference>
<dbReference type="Gene3D" id="1.10.110.10">
    <property type="entry name" value="Plant lipid-transfer and hydrophobic proteins"/>
    <property type="match status" value="1"/>
</dbReference>
<reference evidence="3 4" key="1">
    <citation type="journal article" date="2011" name="Science">
        <title>The Selaginella genome identifies genetic changes associated with the evolution of vascular plants.</title>
        <authorList>
            <person name="Banks J.A."/>
            <person name="Nishiyama T."/>
            <person name="Hasebe M."/>
            <person name="Bowman J.L."/>
            <person name="Gribskov M."/>
            <person name="dePamphilis C."/>
            <person name="Albert V.A."/>
            <person name="Aono N."/>
            <person name="Aoyama T."/>
            <person name="Ambrose B.A."/>
            <person name="Ashton N.W."/>
            <person name="Axtell M.J."/>
            <person name="Barker E."/>
            <person name="Barker M.S."/>
            <person name="Bennetzen J.L."/>
            <person name="Bonawitz N.D."/>
            <person name="Chapple C."/>
            <person name="Cheng C."/>
            <person name="Correa L.G."/>
            <person name="Dacre M."/>
            <person name="DeBarry J."/>
            <person name="Dreyer I."/>
            <person name="Elias M."/>
            <person name="Engstrom E.M."/>
            <person name="Estelle M."/>
            <person name="Feng L."/>
            <person name="Finet C."/>
            <person name="Floyd S.K."/>
            <person name="Frommer W.B."/>
            <person name="Fujita T."/>
            <person name="Gramzow L."/>
            <person name="Gutensohn M."/>
            <person name="Harholt J."/>
            <person name="Hattori M."/>
            <person name="Heyl A."/>
            <person name="Hirai T."/>
            <person name="Hiwatashi Y."/>
            <person name="Ishikawa M."/>
            <person name="Iwata M."/>
            <person name="Karol K.G."/>
            <person name="Koehler B."/>
            <person name="Kolukisaoglu U."/>
            <person name="Kubo M."/>
            <person name="Kurata T."/>
            <person name="Lalonde S."/>
            <person name="Li K."/>
            <person name="Li Y."/>
            <person name="Litt A."/>
            <person name="Lyons E."/>
            <person name="Manning G."/>
            <person name="Maruyama T."/>
            <person name="Michael T.P."/>
            <person name="Mikami K."/>
            <person name="Miyazaki S."/>
            <person name="Morinaga S."/>
            <person name="Murata T."/>
            <person name="Mueller-Roeber B."/>
            <person name="Nelson D.R."/>
            <person name="Obara M."/>
            <person name="Oguri Y."/>
            <person name="Olmstead R.G."/>
            <person name="Onodera N."/>
            <person name="Petersen B.L."/>
            <person name="Pils B."/>
            <person name="Prigge M."/>
            <person name="Rensing S.A."/>
            <person name="Riano-Pachon D.M."/>
            <person name="Roberts A.W."/>
            <person name="Sato Y."/>
            <person name="Scheller H.V."/>
            <person name="Schulz B."/>
            <person name="Schulz C."/>
            <person name="Shakirov E.V."/>
            <person name="Shibagaki N."/>
            <person name="Shinohara N."/>
            <person name="Shippen D.E."/>
            <person name="Soerensen I."/>
            <person name="Sotooka R."/>
            <person name="Sugimoto N."/>
            <person name="Sugita M."/>
            <person name="Sumikawa N."/>
            <person name="Tanurdzic M."/>
            <person name="Theissen G."/>
            <person name="Ulvskov P."/>
            <person name="Wakazuki S."/>
            <person name="Weng J.K."/>
            <person name="Willats W.W."/>
            <person name="Wipf D."/>
            <person name="Wolf P.G."/>
            <person name="Yang L."/>
            <person name="Zimmer A.D."/>
            <person name="Zhu Q."/>
            <person name="Mitros T."/>
            <person name="Hellsten U."/>
            <person name="Loque D."/>
            <person name="Otillar R."/>
            <person name="Salamov A."/>
            <person name="Schmutz J."/>
            <person name="Shapiro H."/>
            <person name="Lindquist E."/>
            <person name="Lucas S."/>
            <person name="Rokhsar D."/>
            <person name="Grigoriev I.V."/>
        </authorList>
    </citation>
    <scope>NUCLEOTIDE SEQUENCE [LARGE SCALE GENOMIC DNA]</scope>
</reference>
<feature type="signal peptide" evidence="1">
    <location>
        <begin position="1"/>
        <end position="24"/>
    </location>
</feature>
<dbReference type="AlphaFoldDB" id="D8QRL1"/>
<keyword evidence="1" id="KW-0732">Signal</keyword>
<dbReference type="EMBL" id="GL377566">
    <property type="protein sequence ID" value="EFJ37270.1"/>
    <property type="molecule type" value="Genomic_DNA"/>
</dbReference>
<dbReference type="HOGENOM" id="CLU_2125377_0_0_1"/>
<keyword evidence="4" id="KW-1185">Reference proteome</keyword>
<organism evidence="4">
    <name type="scientific">Selaginella moellendorffii</name>
    <name type="common">Spikemoss</name>
    <dbReference type="NCBI Taxonomy" id="88036"/>
    <lineage>
        <taxon>Eukaryota</taxon>
        <taxon>Viridiplantae</taxon>
        <taxon>Streptophyta</taxon>
        <taxon>Embryophyta</taxon>
        <taxon>Tracheophyta</taxon>
        <taxon>Lycopodiopsida</taxon>
        <taxon>Selaginellales</taxon>
        <taxon>Selaginellaceae</taxon>
        <taxon>Selaginella</taxon>
    </lineage>
</organism>
<evidence type="ECO:0000313" key="4">
    <source>
        <dbReference type="Proteomes" id="UP000001514"/>
    </source>
</evidence>
<protein>
    <recommendedName>
        <fullName evidence="2">Bifunctional inhibitor/plant lipid transfer protein/seed storage helical domain-containing protein</fullName>
    </recommendedName>
</protein>
<dbReference type="Proteomes" id="UP000001514">
    <property type="component" value="Unassembled WGS sequence"/>
</dbReference>
<sequence length="114" mass="12899">MTIPQRFFWLLCCCYLHCCCSCFSSPNLCDQVREEFQPCLVSAFDILPPPPSPECCSALRALTHDDACACTTSKHVRWSQLASSLLYGQSPQMIPNWPAIDKIPFQCDAWYRSG</sequence>
<feature type="domain" description="Bifunctional inhibitor/plant lipid transfer protein/seed storage helical" evidence="2">
    <location>
        <begin position="29"/>
        <end position="107"/>
    </location>
</feature>
<evidence type="ECO:0000259" key="2">
    <source>
        <dbReference type="Pfam" id="PF00234"/>
    </source>
</evidence>
<feature type="chain" id="PRO_5003121118" description="Bifunctional inhibitor/plant lipid transfer protein/seed storage helical domain-containing protein" evidence="1">
    <location>
        <begin position="25"/>
        <end position="114"/>
    </location>
</feature>
<gene>
    <name evidence="3" type="ORF">SELMODRAFT_403494</name>
</gene>
<accession>D8QRL1</accession>
<dbReference type="Gramene" id="EFJ37270">
    <property type="protein sequence ID" value="EFJ37270"/>
    <property type="gene ID" value="SELMODRAFT_403494"/>
</dbReference>
<evidence type="ECO:0000313" key="3">
    <source>
        <dbReference type="EMBL" id="EFJ37270.1"/>
    </source>
</evidence>